<gene>
    <name evidence="1" type="ORF">KSP39_PZI007422</name>
</gene>
<dbReference type="AlphaFoldDB" id="A0AAP0G9Q7"/>
<protein>
    <submittedName>
        <fullName evidence="1">Uncharacterized protein</fullName>
    </submittedName>
</protein>
<evidence type="ECO:0000313" key="2">
    <source>
        <dbReference type="Proteomes" id="UP001418222"/>
    </source>
</evidence>
<proteinExistence type="predicted"/>
<keyword evidence="2" id="KW-1185">Reference proteome</keyword>
<accession>A0AAP0G9Q7</accession>
<dbReference type="EMBL" id="JBBWWQ010000005">
    <property type="protein sequence ID" value="KAK8946638.1"/>
    <property type="molecule type" value="Genomic_DNA"/>
</dbReference>
<organism evidence="1 2">
    <name type="scientific">Platanthera zijinensis</name>
    <dbReference type="NCBI Taxonomy" id="2320716"/>
    <lineage>
        <taxon>Eukaryota</taxon>
        <taxon>Viridiplantae</taxon>
        <taxon>Streptophyta</taxon>
        <taxon>Embryophyta</taxon>
        <taxon>Tracheophyta</taxon>
        <taxon>Spermatophyta</taxon>
        <taxon>Magnoliopsida</taxon>
        <taxon>Liliopsida</taxon>
        <taxon>Asparagales</taxon>
        <taxon>Orchidaceae</taxon>
        <taxon>Orchidoideae</taxon>
        <taxon>Orchideae</taxon>
        <taxon>Orchidinae</taxon>
        <taxon>Platanthera</taxon>
    </lineage>
</organism>
<dbReference type="Proteomes" id="UP001418222">
    <property type="component" value="Unassembled WGS sequence"/>
</dbReference>
<evidence type="ECO:0000313" key="1">
    <source>
        <dbReference type="EMBL" id="KAK8946638.1"/>
    </source>
</evidence>
<name>A0AAP0G9Q7_9ASPA</name>
<sequence>MFSSTNSMSSSPLPLSSSIRLAVMPLLRSPLVEKKFVFGSKEDQVSRRLVEKSPFVTTAIMWIGSEDFVDSISQSDFESYRGGENEDNWINNEDFYCDYLLNYLSNRLAETYSQMKLTRRSGTRWRSSSERKRKCPRCTWWTSS</sequence>
<reference evidence="1 2" key="1">
    <citation type="journal article" date="2022" name="Nat. Plants">
        <title>Genomes of leafy and leafless Platanthera orchids illuminate the evolution of mycoheterotrophy.</title>
        <authorList>
            <person name="Li M.H."/>
            <person name="Liu K.W."/>
            <person name="Li Z."/>
            <person name="Lu H.C."/>
            <person name="Ye Q.L."/>
            <person name="Zhang D."/>
            <person name="Wang J.Y."/>
            <person name="Li Y.F."/>
            <person name="Zhong Z.M."/>
            <person name="Liu X."/>
            <person name="Yu X."/>
            <person name="Liu D.K."/>
            <person name="Tu X.D."/>
            <person name="Liu B."/>
            <person name="Hao Y."/>
            <person name="Liao X.Y."/>
            <person name="Jiang Y.T."/>
            <person name="Sun W.H."/>
            <person name="Chen J."/>
            <person name="Chen Y.Q."/>
            <person name="Ai Y."/>
            <person name="Zhai J.W."/>
            <person name="Wu S.S."/>
            <person name="Zhou Z."/>
            <person name="Hsiao Y.Y."/>
            <person name="Wu W.L."/>
            <person name="Chen Y.Y."/>
            <person name="Lin Y.F."/>
            <person name="Hsu J.L."/>
            <person name="Li C.Y."/>
            <person name="Wang Z.W."/>
            <person name="Zhao X."/>
            <person name="Zhong W.Y."/>
            <person name="Ma X.K."/>
            <person name="Ma L."/>
            <person name="Huang J."/>
            <person name="Chen G.Z."/>
            <person name="Huang M.Z."/>
            <person name="Huang L."/>
            <person name="Peng D.H."/>
            <person name="Luo Y.B."/>
            <person name="Zou S.Q."/>
            <person name="Chen S.P."/>
            <person name="Lan S."/>
            <person name="Tsai W.C."/>
            <person name="Van de Peer Y."/>
            <person name="Liu Z.J."/>
        </authorList>
    </citation>
    <scope>NUCLEOTIDE SEQUENCE [LARGE SCALE GENOMIC DNA]</scope>
    <source>
        <strain evidence="1">Lor287</strain>
    </source>
</reference>
<comment type="caution">
    <text evidence="1">The sequence shown here is derived from an EMBL/GenBank/DDBJ whole genome shotgun (WGS) entry which is preliminary data.</text>
</comment>